<comment type="similarity">
    <text evidence="2">Belongs to the enoyl-CoA hydratase/isomerase family.</text>
</comment>
<dbReference type="EMBL" id="JBBWWR010000017">
    <property type="protein sequence ID" value="KAK8946004.1"/>
    <property type="molecule type" value="Genomic_DNA"/>
</dbReference>
<dbReference type="Gene3D" id="3.90.226.10">
    <property type="entry name" value="2-enoyl-CoA Hydratase, Chain A, domain 1"/>
    <property type="match status" value="1"/>
</dbReference>
<evidence type="ECO:0000256" key="2">
    <source>
        <dbReference type="RuleBase" id="RU369070"/>
    </source>
</evidence>
<proteinExistence type="inferred from homology"/>
<dbReference type="Pfam" id="PF16113">
    <property type="entry name" value="ECH_2"/>
    <property type="match status" value="1"/>
</dbReference>
<keyword evidence="1 2" id="KW-0378">Hydrolase</keyword>
<evidence type="ECO:0000313" key="4">
    <source>
        <dbReference type="EMBL" id="KAK8946004.1"/>
    </source>
</evidence>
<dbReference type="PANTHER" id="PTHR43176">
    <property type="entry name" value="3-HYDROXYISOBUTYRYL-COA HYDROLASE-RELATED"/>
    <property type="match status" value="1"/>
</dbReference>
<sequence>MCRYCEGIRSPNCGAAGNEGMLGKVAADGELKWTASFEASSGRRRGGVVDPKREQRGCRALLVDKDKNPKWEPSRLDLVDDKRIDVYFSKVNDEAWEDLKLPERSSAGVGLGSKL</sequence>
<evidence type="ECO:0000259" key="3">
    <source>
        <dbReference type="Pfam" id="PF16113"/>
    </source>
</evidence>
<name>A0ABR2LNV0_9ASPA</name>
<dbReference type="EC" id="3.1.2.4" evidence="2"/>
<evidence type="ECO:0000256" key="1">
    <source>
        <dbReference type="ARBA" id="ARBA00022801"/>
    </source>
</evidence>
<keyword evidence="5" id="KW-1185">Reference proteome</keyword>
<protein>
    <recommendedName>
        <fullName evidence="2">3-hydroxyisobutyryl-CoA hydrolase</fullName>
        <shortName evidence="2">HIB-CoA hydrolase</shortName>
        <shortName evidence="2">HIBYL-CoA-H</shortName>
        <ecNumber evidence="2">3.1.2.4</ecNumber>
    </recommendedName>
    <alternativeName>
        <fullName evidence="2">3-hydroxyisobutyryl-coenzyme A hydrolase</fullName>
    </alternativeName>
</protein>
<gene>
    <name evidence="4" type="ORF">KSP40_PGU009287</name>
</gene>
<dbReference type="InterPro" id="IPR045004">
    <property type="entry name" value="ECH_dom"/>
</dbReference>
<accession>A0ABR2LNV0</accession>
<evidence type="ECO:0000313" key="5">
    <source>
        <dbReference type="Proteomes" id="UP001412067"/>
    </source>
</evidence>
<dbReference type="GO" id="GO:0016787">
    <property type="term" value="F:hydrolase activity"/>
    <property type="evidence" value="ECO:0007669"/>
    <property type="project" value="UniProtKB-KW"/>
</dbReference>
<dbReference type="Proteomes" id="UP001412067">
    <property type="component" value="Unassembled WGS sequence"/>
</dbReference>
<comment type="pathway">
    <text evidence="2">Amino-acid degradation; L-valine degradation.</text>
</comment>
<comment type="catalytic activity">
    <reaction evidence="2">
        <text>3-hydroxy-2-methylpropanoyl-CoA + H2O = 3-hydroxy-2-methylpropanoate + CoA + H(+)</text>
        <dbReference type="Rhea" id="RHEA:20888"/>
        <dbReference type="ChEBI" id="CHEBI:11805"/>
        <dbReference type="ChEBI" id="CHEBI:15377"/>
        <dbReference type="ChEBI" id="CHEBI:15378"/>
        <dbReference type="ChEBI" id="CHEBI:57287"/>
        <dbReference type="ChEBI" id="CHEBI:57340"/>
        <dbReference type="EC" id="3.1.2.4"/>
    </reaction>
</comment>
<comment type="caution">
    <text evidence="4">The sequence shown here is derived from an EMBL/GenBank/DDBJ whole genome shotgun (WGS) entry which is preliminary data.</text>
</comment>
<dbReference type="PANTHER" id="PTHR43176:SF3">
    <property type="entry name" value="3-HYDROXYISOBUTYRYL-COA HYDROLASE, MITOCHONDRIAL"/>
    <property type="match status" value="1"/>
</dbReference>
<dbReference type="InterPro" id="IPR032259">
    <property type="entry name" value="HIBYL-CoA-H"/>
</dbReference>
<comment type="function">
    <text evidence="2">Hydrolyzes 3-hydroxyisobutyryl-CoA (HIBYL-CoA), a saline catabolite. Has high activity toward isobutyryl-CoA. Could be an isobutyryl-CoA dehydrogenase that functions in valine catabolism.</text>
</comment>
<reference evidence="4 5" key="1">
    <citation type="journal article" date="2022" name="Nat. Plants">
        <title>Genomes of leafy and leafless Platanthera orchids illuminate the evolution of mycoheterotrophy.</title>
        <authorList>
            <person name="Li M.H."/>
            <person name="Liu K.W."/>
            <person name="Li Z."/>
            <person name="Lu H.C."/>
            <person name="Ye Q.L."/>
            <person name="Zhang D."/>
            <person name="Wang J.Y."/>
            <person name="Li Y.F."/>
            <person name="Zhong Z.M."/>
            <person name="Liu X."/>
            <person name="Yu X."/>
            <person name="Liu D.K."/>
            <person name="Tu X.D."/>
            <person name="Liu B."/>
            <person name="Hao Y."/>
            <person name="Liao X.Y."/>
            <person name="Jiang Y.T."/>
            <person name="Sun W.H."/>
            <person name="Chen J."/>
            <person name="Chen Y.Q."/>
            <person name="Ai Y."/>
            <person name="Zhai J.W."/>
            <person name="Wu S.S."/>
            <person name="Zhou Z."/>
            <person name="Hsiao Y.Y."/>
            <person name="Wu W.L."/>
            <person name="Chen Y.Y."/>
            <person name="Lin Y.F."/>
            <person name="Hsu J.L."/>
            <person name="Li C.Y."/>
            <person name="Wang Z.W."/>
            <person name="Zhao X."/>
            <person name="Zhong W.Y."/>
            <person name="Ma X.K."/>
            <person name="Ma L."/>
            <person name="Huang J."/>
            <person name="Chen G.Z."/>
            <person name="Huang M.Z."/>
            <person name="Huang L."/>
            <person name="Peng D.H."/>
            <person name="Luo Y.B."/>
            <person name="Zou S.Q."/>
            <person name="Chen S.P."/>
            <person name="Lan S."/>
            <person name="Tsai W.C."/>
            <person name="Van de Peer Y."/>
            <person name="Liu Z.J."/>
        </authorList>
    </citation>
    <scope>NUCLEOTIDE SEQUENCE [LARGE SCALE GENOMIC DNA]</scope>
    <source>
        <strain evidence="4">Lor288</strain>
    </source>
</reference>
<feature type="domain" description="Enoyl-CoA hydratase/isomerase" evidence="3">
    <location>
        <begin position="56"/>
        <end position="88"/>
    </location>
</feature>
<organism evidence="4 5">
    <name type="scientific">Platanthera guangdongensis</name>
    <dbReference type="NCBI Taxonomy" id="2320717"/>
    <lineage>
        <taxon>Eukaryota</taxon>
        <taxon>Viridiplantae</taxon>
        <taxon>Streptophyta</taxon>
        <taxon>Embryophyta</taxon>
        <taxon>Tracheophyta</taxon>
        <taxon>Spermatophyta</taxon>
        <taxon>Magnoliopsida</taxon>
        <taxon>Liliopsida</taxon>
        <taxon>Asparagales</taxon>
        <taxon>Orchidaceae</taxon>
        <taxon>Orchidoideae</taxon>
        <taxon>Orchideae</taxon>
        <taxon>Orchidinae</taxon>
        <taxon>Platanthera</taxon>
    </lineage>
</organism>